<feature type="domain" description="FAM13A-like" evidence="3">
    <location>
        <begin position="576"/>
        <end position="645"/>
    </location>
</feature>
<feature type="compositionally biased region" description="Basic and acidic residues" evidence="2">
    <location>
        <begin position="1"/>
        <end position="13"/>
    </location>
</feature>
<feature type="region of interest" description="Disordered" evidence="2">
    <location>
        <begin position="1"/>
        <end position="34"/>
    </location>
</feature>
<feature type="compositionally biased region" description="Basic and acidic residues" evidence="2">
    <location>
        <begin position="115"/>
        <end position="126"/>
    </location>
</feature>
<dbReference type="AlphaFoldDB" id="A0A7G3AKC5"/>
<feature type="compositionally biased region" description="Basic and acidic residues" evidence="2">
    <location>
        <begin position="71"/>
        <end position="103"/>
    </location>
</feature>
<feature type="compositionally biased region" description="Basic residues" evidence="2">
    <location>
        <begin position="173"/>
        <end position="184"/>
    </location>
</feature>
<dbReference type="Pfam" id="PF26116">
    <property type="entry name" value="FAM13A"/>
    <property type="match status" value="1"/>
</dbReference>
<dbReference type="PANTHER" id="PTHR15904">
    <property type="entry name" value="FAM13"/>
    <property type="match status" value="1"/>
</dbReference>
<evidence type="ECO:0000256" key="1">
    <source>
        <dbReference type="ARBA" id="ARBA00007549"/>
    </source>
</evidence>
<name>A0A7G3AKC5_LUTLO</name>
<evidence type="ECO:0000313" key="4">
    <source>
        <dbReference type="EMBL" id="MBC1171736.1"/>
    </source>
</evidence>
<sequence>MRRPSLDHHDGDLSRLTSASSPAEGSIAPCQSDEVKVEIPPSYLPKIIEPFDWQNTRKRKERQDSTSSQNQDRKLVRSNSEEHISVSEYDVIRRVSSHEDFKKPLPPRATLDPHPAPDLEPDKDAVAEEPSPRMSPNHEVKRKDPDGSDGEHERRRSSERFSRTRAPPGRKALSPRKPGKHVVAKLRERDENLYKYDNSALKHERRGFVSREKAPVKPKETSDSSSASDLLSPVSDFNDNNLIDLNEEAEPKNHTIPQEILPWNVPFHEDSPVVCPRFAENTFDHVHNSSENYAKVRSVPSMIEMKTGKFTSIENLKTRDLMKKMPNVAITPDERVKQINNRLSKLKKRVAQFEENFEKDYGYKPPRIETLNDKAMKSIVSEIQKLKREKHCIKSDPIAGIMDAKDTTAGQEKPHGDIKLSQMQETLTDIEMVLQERRKEEDRPEKMEDLTVDQLMQEKTAIQRGLLYLESIYGRPSSREERDLARPLYDRYRQIKRMLNRSSVLNASGGGMAELPTILEHEAMAFTVTATTSTDVTPPSVPSTVESPSETTVSSSKSTDSTEDSSSANDNVHTLSIHELWQQLDTVRDEKRDLRRTIKEFEHSFEKDNGRKMLKSDRKAIEETYALYKQKKGKLRLLDALVKKHMSY</sequence>
<dbReference type="VEuPathDB" id="VectorBase:LLONM1_009817"/>
<feature type="compositionally biased region" description="Basic and acidic residues" evidence="2">
    <location>
        <begin position="136"/>
        <end position="162"/>
    </location>
</feature>
<evidence type="ECO:0000259" key="3">
    <source>
        <dbReference type="Pfam" id="PF26116"/>
    </source>
</evidence>
<dbReference type="InterPro" id="IPR059029">
    <property type="entry name" value="FAM13A_dom"/>
</dbReference>
<comment type="similarity">
    <text evidence="1">Belongs to the FAM13 family.</text>
</comment>
<evidence type="ECO:0000256" key="2">
    <source>
        <dbReference type="SAM" id="MobiDB-lite"/>
    </source>
</evidence>
<feature type="compositionally biased region" description="Basic and acidic residues" evidence="2">
    <location>
        <begin position="205"/>
        <end position="222"/>
    </location>
</feature>
<accession>A0A7G3AKC5</accession>
<feature type="compositionally biased region" description="Low complexity" evidence="2">
    <location>
        <begin position="223"/>
        <end position="235"/>
    </location>
</feature>
<protein>
    <submittedName>
        <fullName evidence="4">Putative family with sequence similarity 13</fullName>
    </submittedName>
</protein>
<feature type="region of interest" description="Disordered" evidence="2">
    <location>
        <begin position="205"/>
        <end position="235"/>
    </location>
</feature>
<dbReference type="PANTHER" id="PTHR15904:SF17">
    <property type="entry name" value="RHO-GAP DOMAIN-CONTAINING PROTEIN"/>
    <property type="match status" value="1"/>
</dbReference>
<organism evidence="4">
    <name type="scientific">Lutzomyia longipalpis</name>
    <name type="common">Sand fly</name>
    <dbReference type="NCBI Taxonomy" id="7200"/>
    <lineage>
        <taxon>Eukaryota</taxon>
        <taxon>Metazoa</taxon>
        <taxon>Ecdysozoa</taxon>
        <taxon>Arthropoda</taxon>
        <taxon>Hexapoda</taxon>
        <taxon>Insecta</taxon>
        <taxon>Pterygota</taxon>
        <taxon>Neoptera</taxon>
        <taxon>Endopterygota</taxon>
        <taxon>Diptera</taxon>
        <taxon>Nematocera</taxon>
        <taxon>Psychodoidea</taxon>
        <taxon>Psychodidae</taxon>
        <taxon>Lutzomyia</taxon>
        <taxon>Lutzomyia</taxon>
    </lineage>
</organism>
<feature type="compositionally biased region" description="Low complexity" evidence="2">
    <location>
        <begin position="533"/>
        <end position="567"/>
    </location>
</feature>
<proteinExistence type="inferred from homology"/>
<feature type="region of interest" description="Disordered" evidence="2">
    <location>
        <begin position="46"/>
        <end position="186"/>
    </location>
</feature>
<dbReference type="EMBL" id="GITU01003033">
    <property type="protein sequence ID" value="MBC1171736.1"/>
    <property type="molecule type" value="Transcribed_RNA"/>
</dbReference>
<reference evidence="4" key="1">
    <citation type="journal article" date="2020" name="BMC">
        <title>Leishmania infection induces a limited differential gene expression in the sand fly midgut.</title>
        <authorList>
            <person name="Coutinho-Abreu I.V."/>
            <person name="Serafim T.D."/>
            <person name="Meneses C."/>
            <person name="Kamhawi S."/>
            <person name="Oliveira F."/>
            <person name="Valenzuela J.G."/>
        </authorList>
    </citation>
    <scope>NUCLEOTIDE SEQUENCE</scope>
    <source>
        <strain evidence="4">Jacobina</strain>
        <tissue evidence="4">Midgut</tissue>
    </source>
</reference>
<dbReference type="InterPro" id="IPR039102">
    <property type="entry name" value="FAM13"/>
</dbReference>
<feature type="region of interest" description="Disordered" evidence="2">
    <location>
        <begin position="533"/>
        <end position="571"/>
    </location>
</feature>